<dbReference type="PANTHER" id="PTHR30055:SF238">
    <property type="entry name" value="MYCOFACTOCIN BIOSYNTHESIS TRANSCRIPTIONAL REGULATOR MFTR-RELATED"/>
    <property type="match status" value="1"/>
</dbReference>
<proteinExistence type="predicted"/>
<dbReference type="SUPFAM" id="SSF48498">
    <property type="entry name" value="Tetracyclin repressor-like, C-terminal domain"/>
    <property type="match status" value="1"/>
</dbReference>
<evidence type="ECO:0000313" key="7">
    <source>
        <dbReference type="Proteomes" id="UP000317036"/>
    </source>
</evidence>
<keyword evidence="2 4" id="KW-0238">DNA-binding</keyword>
<dbReference type="EMBL" id="VNJI01000032">
    <property type="protein sequence ID" value="TVY07742.1"/>
    <property type="molecule type" value="Genomic_DNA"/>
</dbReference>
<dbReference type="InterPro" id="IPR001647">
    <property type="entry name" value="HTH_TetR"/>
</dbReference>
<feature type="DNA-binding region" description="H-T-H motif" evidence="4">
    <location>
        <begin position="79"/>
        <end position="98"/>
    </location>
</feature>
<dbReference type="Proteomes" id="UP000317036">
    <property type="component" value="Unassembled WGS sequence"/>
</dbReference>
<dbReference type="PANTHER" id="PTHR30055">
    <property type="entry name" value="HTH-TYPE TRANSCRIPTIONAL REGULATOR RUTR"/>
    <property type="match status" value="1"/>
</dbReference>
<dbReference type="OrthoDB" id="9812134at2"/>
<dbReference type="Pfam" id="PF00440">
    <property type="entry name" value="TetR_N"/>
    <property type="match status" value="1"/>
</dbReference>
<evidence type="ECO:0000313" key="6">
    <source>
        <dbReference type="EMBL" id="TVY07742.1"/>
    </source>
</evidence>
<evidence type="ECO:0000256" key="1">
    <source>
        <dbReference type="ARBA" id="ARBA00023015"/>
    </source>
</evidence>
<dbReference type="GO" id="GO:0003700">
    <property type="term" value="F:DNA-binding transcription factor activity"/>
    <property type="evidence" value="ECO:0007669"/>
    <property type="project" value="TreeGrafter"/>
</dbReference>
<dbReference type="Gene3D" id="1.10.10.60">
    <property type="entry name" value="Homeodomain-like"/>
    <property type="match status" value="1"/>
</dbReference>
<evidence type="ECO:0000256" key="2">
    <source>
        <dbReference type="ARBA" id="ARBA00023125"/>
    </source>
</evidence>
<dbReference type="InterPro" id="IPR036271">
    <property type="entry name" value="Tet_transcr_reg_TetR-rel_C_sf"/>
</dbReference>
<dbReference type="AlphaFoldDB" id="A0A559K6G7"/>
<feature type="domain" description="HTH tetR-type" evidence="5">
    <location>
        <begin position="56"/>
        <end position="116"/>
    </location>
</feature>
<comment type="caution">
    <text evidence="6">The sequence shown here is derived from an EMBL/GenBank/DDBJ whole genome shotgun (WGS) entry which is preliminary data.</text>
</comment>
<protein>
    <submittedName>
        <fullName evidence="6">TetR/AcrR family transcriptional regulator</fullName>
    </submittedName>
</protein>
<dbReference type="InterPro" id="IPR009057">
    <property type="entry name" value="Homeodomain-like_sf"/>
</dbReference>
<dbReference type="PRINTS" id="PR00455">
    <property type="entry name" value="HTHTETR"/>
</dbReference>
<keyword evidence="7" id="KW-1185">Reference proteome</keyword>
<dbReference type="Gene3D" id="1.10.357.10">
    <property type="entry name" value="Tetracycline Repressor, domain 2"/>
    <property type="match status" value="1"/>
</dbReference>
<evidence type="ECO:0000256" key="4">
    <source>
        <dbReference type="PROSITE-ProRule" id="PRU00335"/>
    </source>
</evidence>
<name>A0A559K6G7_9BACL</name>
<organism evidence="6 7">
    <name type="scientific">Paenibacillus cremeus</name>
    <dbReference type="NCBI Taxonomy" id="2163881"/>
    <lineage>
        <taxon>Bacteria</taxon>
        <taxon>Bacillati</taxon>
        <taxon>Bacillota</taxon>
        <taxon>Bacilli</taxon>
        <taxon>Bacillales</taxon>
        <taxon>Paenibacillaceae</taxon>
        <taxon>Paenibacillus</taxon>
    </lineage>
</organism>
<keyword evidence="3" id="KW-0804">Transcription</keyword>
<accession>A0A559K6G7</accession>
<evidence type="ECO:0000256" key="3">
    <source>
        <dbReference type="ARBA" id="ARBA00023163"/>
    </source>
</evidence>
<dbReference type="PROSITE" id="PS50977">
    <property type="entry name" value="HTH_TETR_2"/>
    <property type="match status" value="1"/>
</dbReference>
<keyword evidence="1" id="KW-0805">Transcription regulation</keyword>
<dbReference type="InterPro" id="IPR050109">
    <property type="entry name" value="HTH-type_TetR-like_transc_reg"/>
</dbReference>
<sequence length="242" mass="26885">MDPALSPPRDTSGFAAIRRVDALTDRFGRGIMKACGNRKNQFGFQGSTSGGKLMEDSVRLRIMRGAADMFNAKGYKSVTLSELATRLGMSKKTLYLYFSSKEDIAWAVIDMTLSAIAALVAEQKQRNGDPLSMLQETFQGIKQQIVKLNPLFLEDIQKFAPALWDQLEAFRGRQLEFIGGVLTKAMEAGLIREVNPRLVSAIILETIQRTVRPDFAAKQGVTMMDVADAWFDFILAGLRKPN</sequence>
<gene>
    <name evidence="6" type="ORF">FPZ49_22235</name>
</gene>
<evidence type="ECO:0000259" key="5">
    <source>
        <dbReference type="PROSITE" id="PS50977"/>
    </source>
</evidence>
<dbReference type="SUPFAM" id="SSF46689">
    <property type="entry name" value="Homeodomain-like"/>
    <property type="match status" value="1"/>
</dbReference>
<dbReference type="GO" id="GO:0000976">
    <property type="term" value="F:transcription cis-regulatory region binding"/>
    <property type="evidence" value="ECO:0007669"/>
    <property type="project" value="TreeGrafter"/>
</dbReference>
<reference evidence="6 7" key="1">
    <citation type="submission" date="2019-07" db="EMBL/GenBank/DDBJ databases">
        <authorList>
            <person name="Kim J."/>
        </authorList>
    </citation>
    <scope>NUCLEOTIDE SEQUENCE [LARGE SCALE GENOMIC DNA]</scope>
    <source>
        <strain evidence="6 7">JC52</strain>
    </source>
</reference>